<feature type="binding site" evidence="12">
    <location>
        <position position="255"/>
    </location>
    <ligand>
        <name>Mn(2+)</name>
        <dbReference type="ChEBI" id="CHEBI:29035"/>
    </ligand>
</feature>
<comment type="cofactor">
    <cofactor evidence="9 12">
        <name>Mg(2+)</name>
        <dbReference type="ChEBI" id="CHEBI:18420"/>
    </cofactor>
    <cofactor evidence="9 12">
        <name>Mn(2+)</name>
        <dbReference type="ChEBI" id="CHEBI:29035"/>
    </cofactor>
    <text evidence="9 12">Binds 1 Mg(2+) or Mn(2+) ion per subunit.</text>
</comment>
<comment type="similarity">
    <text evidence="2 9">Belongs to the isocitrate and isopropylmalate dehydrogenases family.</text>
</comment>
<dbReference type="PIRSF" id="PIRSF000108">
    <property type="entry name" value="IDH_NADP"/>
    <property type="match status" value="1"/>
</dbReference>
<keyword evidence="5 9" id="KW-0460">Magnesium</keyword>
<evidence type="ECO:0000256" key="13">
    <source>
        <dbReference type="PIRSR" id="PIRSR000108-4"/>
    </source>
</evidence>
<feature type="binding site" evidence="13">
    <location>
        <position position="331"/>
    </location>
    <ligand>
        <name>NADP(+)</name>
        <dbReference type="ChEBI" id="CHEBI:58349"/>
    </ligand>
</feature>
<keyword evidence="3 9" id="KW-0816">Tricarboxylic acid cycle</keyword>
<keyword evidence="7 9" id="KW-0560">Oxidoreductase</keyword>
<evidence type="ECO:0000256" key="2">
    <source>
        <dbReference type="ARBA" id="ARBA00007769"/>
    </source>
</evidence>
<organism evidence="15 16">
    <name type="scientific">Mycolicibacterium hodleri</name>
    <dbReference type="NCBI Taxonomy" id="49897"/>
    <lineage>
        <taxon>Bacteria</taxon>
        <taxon>Bacillati</taxon>
        <taxon>Actinomycetota</taxon>
        <taxon>Actinomycetes</taxon>
        <taxon>Mycobacteriales</taxon>
        <taxon>Mycobacteriaceae</taxon>
        <taxon>Mycolicibacterium</taxon>
    </lineage>
</organism>
<feature type="binding site" evidence="11">
    <location>
        <position position="80"/>
    </location>
    <ligand>
        <name>D-threo-isocitrate</name>
        <dbReference type="ChEBI" id="CHEBI:15562"/>
    </ligand>
</feature>
<feature type="binding site" evidence="11">
    <location>
        <begin position="97"/>
        <end position="103"/>
    </location>
    <ligand>
        <name>D-threo-isocitrate</name>
        <dbReference type="ChEBI" id="CHEBI:15562"/>
    </ligand>
</feature>
<feature type="binding site" evidence="12">
    <location>
        <position position="278"/>
    </location>
    <ligand>
        <name>Mn(2+)</name>
        <dbReference type="ChEBI" id="CHEBI:29035"/>
    </ligand>
</feature>
<keyword evidence="4 9" id="KW-0479">Metal-binding</keyword>
<dbReference type="PANTHER" id="PTHR11822">
    <property type="entry name" value="NADP-SPECIFIC ISOCITRATE DEHYDROGENASE"/>
    <property type="match status" value="1"/>
</dbReference>
<evidence type="ECO:0000256" key="1">
    <source>
        <dbReference type="ARBA" id="ARBA00001936"/>
    </source>
</evidence>
<dbReference type="GO" id="GO:0000287">
    <property type="term" value="F:magnesium ion binding"/>
    <property type="evidence" value="ECO:0007669"/>
    <property type="project" value="InterPro"/>
</dbReference>
<keyword evidence="6 9" id="KW-0521">NADP</keyword>
<feature type="site" description="Critical for catalysis" evidence="10">
    <location>
        <position position="215"/>
    </location>
</feature>
<evidence type="ECO:0000256" key="6">
    <source>
        <dbReference type="ARBA" id="ARBA00022857"/>
    </source>
</evidence>
<dbReference type="FunFam" id="3.40.718.10:FF:000044">
    <property type="entry name" value="Peroxisomal isocitrate dehydrogenase [NADP]"/>
    <property type="match status" value="1"/>
</dbReference>
<gene>
    <name evidence="15" type="ORF">D8S82_25545</name>
</gene>
<evidence type="ECO:0000256" key="10">
    <source>
        <dbReference type="PIRSR" id="PIRSR000108-1"/>
    </source>
</evidence>
<evidence type="ECO:0000256" key="5">
    <source>
        <dbReference type="ARBA" id="ARBA00022842"/>
    </source>
</evidence>
<evidence type="ECO:0000256" key="7">
    <source>
        <dbReference type="ARBA" id="ARBA00023002"/>
    </source>
</evidence>
<dbReference type="Gene3D" id="3.40.718.10">
    <property type="entry name" value="Isopropylmalate Dehydrogenase"/>
    <property type="match status" value="1"/>
</dbReference>
<dbReference type="AlphaFoldDB" id="A0A544VUN8"/>
<evidence type="ECO:0000259" key="14">
    <source>
        <dbReference type="SMART" id="SM01329"/>
    </source>
</evidence>
<dbReference type="Pfam" id="PF00180">
    <property type="entry name" value="Iso_dh"/>
    <property type="match status" value="1"/>
</dbReference>
<evidence type="ECO:0000256" key="8">
    <source>
        <dbReference type="ARBA" id="ARBA00023211"/>
    </source>
</evidence>
<name>A0A544VUN8_9MYCO</name>
<reference evidence="15 16" key="1">
    <citation type="submission" date="2018-10" db="EMBL/GenBank/DDBJ databases">
        <title>Draft genome of Mycobacterium hodleri strain B.</title>
        <authorList>
            <person name="Amande T.J."/>
            <person name="Mcgenity T.J."/>
        </authorList>
    </citation>
    <scope>NUCLEOTIDE SEQUENCE [LARGE SCALE GENOMIC DNA]</scope>
    <source>
        <strain evidence="15 16">B</strain>
    </source>
</reference>
<accession>A0A544VUN8</accession>
<dbReference type="GO" id="GO:0006102">
    <property type="term" value="P:isocitrate metabolic process"/>
    <property type="evidence" value="ECO:0007669"/>
    <property type="project" value="UniProtKB-UniRule"/>
</dbReference>
<protein>
    <recommendedName>
        <fullName evidence="9">Isocitrate dehydrogenase [NADP]</fullName>
        <ecNumber evidence="9">1.1.1.42</ecNumber>
    </recommendedName>
</protein>
<dbReference type="PROSITE" id="PS00470">
    <property type="entry name" value="IDH_IMDH"/>
    <property type="match status" value="1"/>
</dbReference>
<feature type="binding site" evidence="13">
    <location>
        <begin position="313"/>
        <end position="318"/>
    </location>
    <ligand>
        <name>NADP(+)</name>
        <dbReference type="ChEBI" id="CHEBI:58349"/>
    </ligand>
</feature>
<dbReference type="GO" id="GO:0004450">
    <property type="term" value="F:isocitrate dehydrogenase (NADP+) activity"/>
    <property type="evidence" value="ECO:0007669"/>
    <property type="project" value="UniProtKB-UniRule"/>
</dbReference>
<dbReference type="EC" id="1.1.1.42" evidence="9"/>
<evidence type="ECO:0000256" key="4">
    <source>
        <dbReference type="ARBA" id="ARBA00022723"/>
    </source>
</evidence>
<evidence type="ECO:0000313" key="16">
    <source>
        <dbReference type="Proteomes" id="UP000315759"/>
    </source>
</evidence>
<feature type="binding site" evidence="13">
    <location>
        <position position="85"/>
    </location>
    <ligand>
        <name>NADP(+)</name>
        <dbReference type="ChEBI" id="CHEBI:58349"/>
    </ligand>
</feature>
<evidence type="ECO:0000256" key="12">
    <source>
        <dbReference type="PIRSR" id="PIRSR000108-3"/>
    </source>
</evidence>
<dbReference type="SUPFAM" id="SSF53659">
    <property type="entry name" value="Isocitrate/Isopropylmalate dehydrogenase-like"/>
    <property type="match status" value="1"/>
</dbReference>
<dbReference type="SMART" id="SM01329">
    <property type="entry name" value="Iso_dh"/>
    <property type="match status" value="1"/>
</dbReference>
<sequence length="408" mass="45263">MAHMSKIKVDGTVVELDGDEMTRIIWKLIKQTLILPYLDVDLEYYDLGIEHRDATDDQVTVDAANAIKRHHVGVKCATITPDEARVSEFGLKQMWLSPNGTIRNILGGTIFRAPIVIHNVPRLVPGWTKPIIIGRHAFGDQYRAFNTKVDGPGTFTVTFTPADGGEPMVHDVVQIPDEGGVIMGMYNFKKSIQDFARSSFKYGLQQGYPVYLSTKNTILKGYDGMFKDEFQRIFDEEFKAEFDAKGLTYEHRLIDDMVASCLKWEGGYVWACKNYDGDVQSDTVAQGYGSLGLMTSVLMTPDGQTVEAEAAHGTVTRHYRQHQAGKPTSTNPIASIFAWTRGLAHRGKLDGTPAVVEFAETLEEVVIGTVEGGHMTKDLALLIGPEQSWQTTEEYLGTIADHLKKALA</sequence>
<feature type="site" description="Critical for catalysis" evidence="10">
    <location>
        <position position="142"/>
    </location>
</feature>
<feature type="binding site" evidence="13">
    <location>
        <begin position="78"/>
        <end position="80"/>
    </location>
    <ligand>
        <name>NADP(+)</name>
        <dbReference type="ChEBI" id="CHEBI:58349"/>
    </ligand>
</feature>
<dbReference type="InterPro" id="IPR004790">
    <property type="entry name" value="Isocitrate_DH_NADP"/>
</dbReference>
<evidence type="ECO:0000256" key="9">
    <source>
        <dbReference type="PIRNR" id="PIRNR000108"/>
    </source>
</evidence>
<feature type="binding site" evidence="11">
    <location>
        <position position="112"/>
    </location>
    <ligand>
        <name>D-threo-isocitrate</name>
        <dbReference type="ChEBI" id="CHEBI:15562"/>
    </ligand>
</feature>
<feature type="binding site" evidence="13">
    <location>
        <position position="263"/>
    </location>
    <ligand>
        <name>NADP(+)</name>
        <dbReference type="ChEBI" id="CHEBI:58349"/>
    </ligand>
</feature>
<proteinExistence type="inferred from homology"/>
<feature type="domain" description="Isopropylmalate dehydrogenase-like" evidence="14">
    <location>
        <begin position="12"/>
        <end position="399"/>
    </location>
</feature>
<dbReference type="InterPro" id="IPR019818">
    <property type="entry name" value="IsoCit/isopropylmalate_DH_CS"/>
</dbReference>
<dbReference type="PANTHER" id="PTHR11822:SF21">
    <property type="entry name" value="ISOCITRATE DEHYDROGENASE [NADP], MITOCHONDRIAL"/>
    <property type="match status" value="1"/>
</dbReference>
<evidence type="ECO:0000313" key="15">
    <source>
        <dbReference type="EMBL" id="TQR83703.1"/>
    </source>
</evidence>
<keyword evidence="16" id="KW-1185">Reference proteome</keyword>
<keyword evidence="8 9" id="KW-0464">Manganese</keyword>
<dbReference type="GO" id="GO:0051287">
    <property type="term" value="F:NAD binding"/>
    <property type="evidence" value="ECO:0007669"/>
    <property type="project" value="InterPro"/>
</dbReference>
<dbReference type="NCBIfam" id="TIGR00127">
    <property type="entry name" value="nadp_idh_euk"/>
    <property type="match status" value="1"/>
</dbReference>
<comment type="caution">
    <text evidence="15">The sequence shown here is derived from an EMBL/GenBank/DDBJ whole genome shotgun (WGS) entry which is preliminary data.</text>
</comment>
<dbReference type="GO" id="GO:0006099">
    <property type="term" value="P:tricarboxylic acid cycle"/>
    <property type="evidence" value="ECO:0007669"/>
    <property type="project" value="UniProtKB-KW"/>
</dbReference>
<dbReference type="NCBIfam" id="NF006156">
    <property type="entry name" value="PRK08299.1"/>
    <property type="match status" value="1"/>
</dbReference>
<evidence type="ECO:0000256" key="11">
    <source>
        <dbReference type="PIRSR" id="PIRSR000108-2"/>
    </source>
</evidence>
<dbReference type="Proteomes" id="UP000315759">
    <property type="component" value="Unassembled WGS sequence"/>
</dbReference>
<evidence type="ECO:0000256" key="3">
    <source>
        <dbReference type="ARBA" id="ARBA00022532"/>
    </source>
</evidence>
<feature type="binding site" evidence="11">
    <location>
        <position position="135"/>
    </location>
    <ligand>
        <name>D-threo-isocitrate</name>
        <dbReference type="ChEBI" id="CHEBI:15562"/>
    </ligand>
</feature>
<dbReference type="InterPro" id="IPR024084">
    <property type="entry name" value="IsoPropMal-DH-like_dom"/>
</dbReference>
<dbReference type="EMBL" id="VIFX01000040">
    <property type="protein sequence ID" value="TQR83703.1"/>
    <property type="molecule type" value="Genomic_DNA"/>
</dbReference>
<comment type="cofactor">
    <cofactor evidence="1">
        <name>Mn(2+)</name>
        <dbReference type="ChEBI" id="CHEBI:29035"/>
    </cofactor>
</comment>
<comment type="catalytic activity">
    <reaction evidence="9">
        <text>D-threo-isocitrate + NADP(+) = 2-oxoglutarate + CO2 + NADPH</text>
        <dbReference type="Rhea" id="RHEA:19629"/>
        <dbReference type="ChEBI" id="CHEBI:15562"/>
        <dbReference type="ChEBI" id="CHEBI:16526"/>
        <dbReference type="ChEBI" id="CHEBI:16810"/>
        <dbReference type="ChEBI" id="CHEBI:57783"/>
        <dbReference type="ChEBI" id="CHEBI:58349"/>
        <dbReference type="EC" id="1.1.1.42"/>
    </reaction>
</comment>